<sequence length="423" mass="47695">MPRPGPRPYECVRRAWHSDRHQPIRGSIIQQIFKVVYARHGAVTKKNKEWQEKLPIVVLKSEEIMYSKANSEAEYMDLETLWDRVNDAIDTIIRRDESAETGELLPPCVEAALNLGCVPVRASRSQRHSNPRTYLSPGTQEAGYAPSKVSGGNTNEQNPSLLPPHLGKQSNLERSTRTFVPPFASESNRQVPNVNNLSTLSCKTLSFSADSRIAWKDDKASFNIGSVYPLYYGTNFQPEISMFGFQEPHMSKDIIVSTPIFISVKMPTEIGCMRTQLSGEENAIVQNRPKQTDVGEKNAEEPEVECDLSLRLGPFSNSVLCRGKGSALLTDKIDPANSKDMGKIKVVSSFRDKDFSLFSLETTNDPSRLHLGRYNVEGDGQNVETFLRKRKLPFDNDVDNRQMFWQVKPTPHPFADKMKRQSS</sequence>
<organism evidence="3 4">
    <name type="scientific">Cinchona calisaya</name>
    <dbReference type="NCBI Taxonomy" id="153742"/>
    <lineage>
        <taxon>Eukaryota</taxon>
        <taxon>Viridiplantae</taxon>
        <taxon>Streptophyta</taxon>
        <taxon>Embryophyta</taxon>
        <taxon>Tracheophyta</taxon>
        <taxon>Spermatophyta</taxon>
        <taxon>Magnoliopsida</taxon>
        <taxon>eudicotyledons</taxon>
        <taxon>Gunneridae</taxon>
        <taxon>Pentapetalae</taxon>
        <taxon>asterids</taxon>
        <taxon>lamiids</taxon>
        <taxon>Gentianales</taxon>
        <taxon>Rubiaceae</taxon>
        <taxon>Cinchonoideae</taxon>
        <taxon>Cinchoneae</taxon>
        <taxon>Cinchona</taxon>
    </lineage>
</organism>
<evidence type="ECO:0000313" key="3">
    <source>
        <dbReference type="EMBL" id="KAL3535881.1"/>
    </source>
</evidence>
<feature type="region of interest" description="Disordered" evidence="2">
    <location>
        <begin position="124"/>
        <end position="171"/>
    </location>
</feature>
<feature type="compositionally biased region" description="Polar residues" evidence="2">
    <location>
        <begin position="150"/>
        <end position="160"/>
    </location>
</feature>
<keyword evidence="1" id="KW-0539">Nucleus</keyword>
<proteinExistence type="predicted"/>
<dbReference type="Proteomes" id="UP001630127">
    <property type="component" value="Unassembled WGS sequence"/>
</dbReference>
<evidence type="ECO:0008006" key="5">
    <source>
        <dbReference type="Google" id="ProtNLM"/>
    </source>
</evidence>
<dbReference type="InterPro" id="IPR036529">
    <property type="entry name" value="KIX_dom_sf"/>
</dbReference>
<comment type="caution">
    <text evidence="3">The sequence shown here is derived from an EMBL/GenBank/DDBJ whole genome shotgun (WGS) entry which is preliminary data.</text>
</comment>
<evidence type="ECO:0000313" key="4">
    <source>
        <dbReference type="Proteomes" id="UP001630127"/>
    </source>
</evidence>
<reference evidence="3 4" key="1">
    <citation type="submission" date="2024-11" db="EMBL/GenBank/DDBJ databases">
        <title>A near-complete genome assembly of Cinchona calisaya.</title>
        <authorList>
            <person name="Lian D.C."/>
            <person name="Zhao X.W."/>
            <person name="Wei L."/>
        </authorList>
    </citation>
    <scope>NUCLEOTIDE SEQUENCE [LARGE SCALE GENOMIC DNA]</scope>
    <source>
        <tissue evidence="3">Nenye</tissue>
    </source>
</reference>
<accession>A0ABD3AXR8</accession>
<evidence type="ECO:0000256" key="2">
    <source>
        <dbReference type="SAM" id="MobiDB-lite"/>
    </source>
</evidence>
<dbReference type="PANTHER" id="PTHR35300">
    <property type="entry name" value="COACTIVATOR CBP, KIX DOMAIN-CONTAINING PROTEIN-RELATED"/>
    <property type="match status" value="1"/>
</dbReference>
<dbReference type="PANTHER" id="PTHR35300:SF4">
    <property type="entry name" value="HISTONE ACETYLTRANSFERASE"/>
    <property type="match status" value="1"/>
</dbReference>
<protein>
    <recommendedName>
        <fullName evidence="5">Histone acetyltransferase</fullName>
    </recommendedName>
</protein>
<dbReference type="EMBL" id="JBJUIK010000002">
    <property type="protein sequence ID" value="KAL3535881.1"/>
    <property type="molecule type" value="Genomic_DNA"/>
</dbReference>
<evidence type="ECO:0000256" key="1">
    <source>
        <dbReference type="ARBA" id="ARBA00023242"/>
    </source>
</evidence>
<name>A0ABD3AXR8_9GENT</name>
<keyword evidence="4" id="KW-1185">Reference proteome</keyword>
<dbReference type="AlphaFoldDB" id="A0ABD3AXR8"/>
<gene>
    <name evidence="3" type="ORF">ACH5RR_004342</name>
</gene>
<dbReference type="Gene3D" id="1.10.246.20">
    <property type="entry name" value="Coactivator CBP, KIX domain"/>
    <property type="match status" value="1"/>
</dbReference>